<proteinExistence type="inferred from homology"/>
<name>A0ABP9RQG5_9ACTN</name>
<dbReference type="RefSeq" id="WP_345629289.1">
    <property type="nucleotide sequence ID" value="NZ_BAABJQ010000006.1"/>
</dbReference>
<protein>
    <recommendedName>
        <fullName evidence="2">Anti-sigma factor antagonist</fullName>
    </recommendedName>
</protein>
<gene>
    <name evidence="4" type="ORF">GCM10023322_26240</name>
</gene>
<accession>A0ABP9RQG5</accession>
<dbReference type="InterPro" id="IPR036513">
    <property type="entry name" value="STAS_dom_sf"/>
</dbReference>
<dbReference type="SUPFAM" id="SSF52091">
    <property type="entry name" value="SpoIIaa-like"/>
    <property type="match status" value="1"/>
</dbReference>
<comment type="caution">
    <text evidence="4">The sequence shown here is derived from an EMBL/GenBank/DDBJ whole genome shotgun (WGS) entry which is preliminary data.</text>
</comment>
<evidence type="ECO:0000256" key="1">
    <source>
        <dbReference type="ARBA" id="ARBA00009013"/>
    </source>
</evidence>
<evidence type="ECO:0000313" key="4">
    <source>
        <dbReference type="EMBL" id="GAA5184538.1"/>
    </source>
</evidence>
<dbReference type="EMBL" id="BAABJQ010000006">
    <property type="protein sequence ID" value="GAA5184538.1"/>
    <property type="molecule type" value="Genomic_DNA"/>
</dbReference>
<feature type="domain" description="STAS" evidence="3">
    <location>
        <begin position="13"/>
        <end position="98"/>
    </location>
</feature>
<evidence type="ECO:0000259" key="3">
    <source>
        <dbReference type="PROSITE" id="PS50801"/>
    </source>
</evidence>
<dbReference type="Gene3D" id="3.30.750.24">
    <property type="entry name" value="STAS domain"/>
    <property type="match status" value="1"/>
</dbReference>
<dbReference type="Proteomes" id="UP001501570">
    <property type="component" value="Unassembled WGS sequence"/>
</dbReference>
<dbReference type="InterPro" id="IPR002645">
    <property type="entry name" value="STAS_dom"/>
</dbReference>
<evidence type="ECO:0000313" key="5">
    <source>
        <dbReference type="Proteomes" id="UP001501570"/>
    </source>
</evidence>
<reference evidence="5" key="1">
    <citation type="journal article" date="2019" name="Int. J. Syst. Evol. Microbiol.">
        <title>The Global Catalogue of Microorganisms (GCM) 10K type strain sequencing project: providing services to taxonomists for standard genome sequencing and annotation.</title>
        <authorList>
            <consortium name="The Broad Institute Genomics Platform"/>
            <consortium name="The Broad Institute Genome Sequencing Center for Infectious Disease"/>
            <person name="Wu L."/>
            <person name="Ma J."/>
        </authorList>
    </citation>
    <scope>NUCLEOTIDE SEQUENCE [LARGE SCALE GENOMIC DNA]</scope>
    <source>
        <strain evidence="5">JCM 18304</strain>
    </source>
</reference>
<sequence>MSTLTITVRSDSNGAVQVNPAGEVDADNCHELRERVASMLATEPPPLINVDMSLVPFIDSVGIGALVACYHTAAASGTRLVVSNPTAYVHRILYISGLLGLFGSPARLPERGRRPLPTG</sequence>
<organism evidence="4 5">
    <name type="scientific">Rugosimonospora acidiphila</name>
    <dbReference type="NCBI Taxonomy" id="556531"/>
    <lineage>
        <taxon>Bacteria</taxon>
        <taxon>Bacillati</taxon>
        <taxon>Actinomycetota</taxon>
        <taxon>Actinomycetes</taxon>
        <taxon>Micromonosporales</taxon>
        <taxon>Micromonosporaceae</taxon>
        <taxon>Rugosimonospora</taxon>
    </lineage>
</organism>
<dbReference type="Pfam" id="PF01740">
    <property type="entry name" value="STAS"/>
    <property type="match status" value="1"/>
</dbReference>
<dbReference type="InterPro" id="IPR003658">
    <property type="entry name" value="Anti-sigma_ant"/>
</dbReference>
<evidence type="ECO:0000256" key="2">
    <source>
        <dbReference type="RuleBase" id="RU003749"/>
    </source>
</evidence>
<dbReference type="CDD" id="cd07043">
    <property type="entry name" value="STAS_anti-anti-sigma_factors"/>
    <property type="match status" value="1"/>
</dbReference>
<dbReference type="NCBIfam" id="TIGR00377">
    <property type="entry name" value="ant_ant_sig"/>
    <property type="match status" value="1"/>
</dbReference>
<dbReference type="PANTHER" id="PTHR33495:SF2">
    <property type="entry name" value="ANTI-SIGMA FACTOR ANTAGONIST TM_1081-RELATED"/>
    <property type="match status" value="1"/>
</dbReference>
<dbReference type="PROSITE" id="PS50801">
    <property type="entry name" value="STAS"/>
    <property type="match status" value="1"/>
</dbReference>
<dbReference type="PANTHER" id="PTHR33495">
    <property type="entry name" value="ANTI-SIGMA FACTOR ANTAGONIST TM_1081-RELATED-RELATED"/>
    <property type="match status" value="1"/>
</dbReference>
<comment type="similarity">
    <text evidence="1 2">Belongs to the anti-sigma-factor antagonist family.</text>
</comment>
<keyword evidence="5" id="KW-1185">Reference proteome</keyword>